<sequence>MISIIICKESVKAVKFLLEHSKSSPLADLFA</sequence>
<name>A0A2P2PGF8_RHIMU</name>
<evidence type="ECO:0000313" key="1">
    <source>
        <dbReference type="EMBL" id="MBX53843.1"/>
    </source>
</evidence>
<protein>
    <submittedName>
        <fullName evidence="1">Uncharacterized protein</fullName>
    </submittedName>
</protein>
<accession>A0A2P2PGF8</accession>
<organism evidence="1">
    <name type="scientific">Rhizophora mucronata</name>
    <name type="common">Asiatic mangrove</name>
    <dbReference type="NCBI Taxonomy" id="61149"/>
    <lineage>
        <taxon>Eukaryota</taxon>
        <taxon>Viridiplantae</taxon>
        <taxon>Streptophyta</taxon>
        <taxon>Embryophyta</taxon>
        <taxon>Tracheophyta</taxon>
        <taxon>Spermatophyta</taxon>
        <taxon>Magnoliopsida</taxon>
        <taxon>eudicotyledons</taxon>
        <taxon>Gunneridae</taxon>
        <taxon>Pentapetalae</taxon>
        <taxon>rosids</taxon>
        <taxon>fabids</taxon>
        <taxon>Malpighiales</taxon>
        <taxon>Rhizophoraceae</taxon>
        <taxon>Rhizophora</taxon>
    </lineage>
</organism>
<dbReference type="EMBL" id="GGEC01073359">
    <property type="protein sequence ID" value="MBX53843.1"/>
    <property type="molecule type" value="Transcribed_RNA"/>
</dbReference>
<dbReference type="AlphaFoldDB" id="A0A2P2PGF8"/>
<reference evidence="1" key="1">
    <citation type="submission" date="2018-02" db="EMBL/GenBank/DDBJ databases">
        <title>Rhizophora mucronata_Transcriptome.</title>
        <authorList>
            <person name="Meera S.P."/>
            <person name="Sreeshan A."/>
            <person name="Augustine A."/>
        </authorList>
    </citation>
    <scope>NUCLEOTIDE SEQUENCE</scope>
    <source>
        <tissue evidence="1">Leaf</tissue>
    </source>
</reference>
<proteinExistence type="predicted"/>